<gene>
    <name evidence="6" type="ORF">H8K27_02855</name>
</gene>
<evidence type="ECO:0000256" key="4">
    <source>
        <dbReference type="ARBA" id="ARBA00023002"/>
    </source>
</evidence>
<dbReference type="EMBL" id="JACOGC010000001">
    <property type="protein sequence ID" value="MBC3884064.1"/>
    <property type="molecule type" value="Genomic_DNA"/>
</dbReference>
<comment type="cofactor">
    <cofactor evidence="1">
        <name>FAD</name>
        <dbReference type="ChEBI" id="CHEBI:57692"/>
    </cofactor>
</comment>
<dbReference type="InterPro" id="IPR023753">
    <property type="entry name" value="FAD/NAD-binding_dom"/>
</dbReference>
<comment type="caution">
    <text evidence="6">The sequence shown here is derived from an EMBL/GenBank/DDBJ whole genome shotgun (WGS) entry which is preliminary data.</text>
</comment>
<organism evidence="6 7">
    <name type="scientific">Undibacterium griseum</name>
    <dbReference type="NCBI Taxonomy" id="2762295"/>
    <lineage>
        <taxon>Bacteria</taxon>
        <taxon>Pseudomonadati</taxon>
        <taxon>Pseudomonadota</taxon>
        <taxon>Betaproteobacteria</taxon>
        <taxon>Burkholderiales</taxon>
        <taxon>Oxalobacteraceae</taxon>
        <taxon>Undibacterium</taxon>
    </lineage>
</organism>
<evidence type="ECO:0000259" key="5">
    <source>
        <dbReference type="Pfam" id="PF07992"/>
    </source>
</evidence>
<sequence>MKRLVLVGGGHAHLSVLRALARDKPADVEVVLVTPNTHQNYSGMLPGYMAGHYTQTQCQIDLQPLTQAARVCMVLDSIVGMDANRRCVGLPDGRHIEYDLLSLDVGSEIDSSWLEMAGARLLPVKPLDDFFRTWPAILESAAERSGYRLIVVGGGAAGVELALAARHAFNCAKSDGCVDLVVSESGLLTGHAPGVQRRAASSLDHAGIPVHRLRAVGAEEGVMLSDGSLLPADCVIAATGARAPCWLQLSRLLLDEKGYIAVDKYHRSLSHPNVFAVGDVCARQDMVMARSGVHAVHAGPVLARNLFAALTDGQLGAYRPKSRSLYLLACGPQYAIASWGRFSAEGKWVWRWKDYIDQSFIQRFSKESRSSESIAAKEVV</sequence>
<accession>A0ABR6YJQ9</accession>
<evidence type="ECO:0000313" key="7">
    <source>
        <dbReference type="Proteomes" id="UP000613113"/>
    </source>
</evidence>
<evidence type="ECO:0000256" key="2">
    <source>
        <dbReference type="ARBA" id="ARBA00022630"/>
    </source>
</evidence>
<feature type="domain" description="FAD/NAD(P)-binding" evidence="5">
    <location>
        <begin position="3"/>
        <end position="286"/>
    </location>
</feature>
<dbReference type="RefSeq" id="WP_186861682.1">
    <property type="nucleotide sequence ID" value="NZ_JACOGC010000001.1"/>
</dbReference>
<evidence type="ECO:0000313" key="6">
    <source>
        <dbReference type="EMBL" id="MBC3884064.1"/>
    </source>
</evidence>
<dbReference type="InterPro" id="IPR051169">
    <property type="entry name" value="NADH-Q_oxidoreductase"/>
</dbReference>
<protein>
    <submittedName>
        <fullName evidence="6">FAD-dependent oxidoreductase</fullName>
    </submittedName>
</protein>
<dbReference type="SUPFAM" id="SSF51905">
    <property type="entry name" value="FAD/NAD(P)-binding domain"/>
    <property type="match status" value="2"/>
</dbReference>
<name>A0ABR6YJQ9_9BURK</name>
<dbReference type="PANTHER" id="PTHR42913:SF9">
    <property type="entry name" value="SLR1591 PROTEIN"/>
    <property type="match status" value="1"/>
</dbReference>
<dbReference type="Pfam" id="PF07992">
    <property type="entry name" value="Pyr_redox_2"/>
    <property type="match status" value="1"/>
</dbReference>
<reference evidence="6 7" key="1">
    <citation type="submission" date="2020-08" db="EMBL/GenBank/DDBJ databases">
        <title>Novel species isolated from subtropical streams in China.</title>
        <authorList>
            <person name="Lu H."/>
        </authorList>
    </citation>
    <scope>NUCLEOTIDE SEQUENCE [LARGE SCALE GENOMIC DNA]</scope>
    <source>
        <strain evidence="6 7">FT31W</strain>
    </source>
</reference>
<dbReference type="PRINTS" id="PR00368">
    <property type="entry name" value="FADPNR"/>
</dbReference>
<dbReference type="NCBIfam" id="TIGR03169">
    <property type="entry name" value="Nterm_to_SelD"/>
    <property type="match status" value="1"/>
</dbReference>
<evidence type="ECO:0000256" key="1">
    <source>
        <dbReference type="ARBA" id="ARBA00001974"/>
    </source>
</evidence>
<keyword evidence="3" id="KW-0274">FAD</keyword>
<keyword evidence="2" id="KW-0285">Flavoprotein</keyword>
<keyword evidence="4" id="KW-0560">Oxidoreductase</keyword>
<dbReference type="PANTHER" id="PTHR42913">
    <property type="entry name" value="APOPTOSIS-INDUCING FACTOR 1"/>
    <property type="match status" value="1"/>
</dbReference>
<dbReference type="Proteomes" id="UP000613113">
    <property type="component" value="Unassembled WGS sequence"/>
</dbReference>
<dbReference type="Gene3D" id="3.50.50.100">
    <property type="match status" value="1"/>
</dbReference>
<proteinExistence type="predicted"/>
<dbReference type="InterPro" id="IPR017584">
    <property type="entry name" value="Pyridine_nucleo_diS_OxRdtase_N"/>
</dbReference>
<evidence type="ECO:0000256" key="3">
    <source>
        <dbReference type="ARBA" id="ARBA00022827"/>
    </source>
</evidence>
<dbReference type="InterPro" id="IPR036188">
    <property type="entry name" value="FAD/NAD-bd_sf"/>
</dbReference>
<keyword evidence="7" id="KW-1185">Reference proteome</keyword>